<dbReference type="Pfam" id="PF08757">
    <property type="entry name" value="CotH"/>
    <property type="match status" value="1"/>
</dbReference>
<accession>A0A5B8Z183</accession>
<dbReference type="InterPro" id="IPR014867">
    <property type="entry name" value="Spore_coat_CotH_CotH2/3/7"/>
</dbReference>
<keyword evidence="1" id="KW-0946">Virion</keyword>
<dbReference type="RefSeq" id="WP_057775909.1">
    <property type="nucleotide sequence ID" value="NZ_CP042593.1"/>
</dbReference>
<sequence>MLKKEDIPIYNLFINPKSLTDLKKNIWSENSVIGKINIDNKKYDIDVMFRGFYVRELNKKSYHIHFYKPKTWKGAKELHLNAEYKDHSLLRNKLSFDFFSEIGVMTPSAEHVFLVLNGKPEGVYLQLESVDEYYFKKRNIPVESIFYAIDGDANFSLISEYDNAPKKSLEMGYEIKYGMDEERLILQEFIFKVNTLLRKEFEQVIGNYIDVEKYLRWLAGVVCTQNFDGFVQNYALCRTGDSGLFEVLPWDYDGTWGRDVHGDIMEFDFVRIDGFNTLSARLLDVPSFRKLYYKILLKILQNQFTVDFMKPRIQELHTLLRPFVLKDPYKKDYIKQFDMEPEFICQYITDRNNYMKNELKKLGLN</sequence>
<proteinExistence type="predicted"/>
<protein>
    <submittedName>
        <fullName evidence="1">Spore coat protein</fullName>
    </submittedName>
</protein>
<evidence type="ECO:0000313" key="2">
    <source>
        <dbReference type="Proteomes" id="UP000321555"/>
    </source>
</evidence>
<organism evidence="1 2">
    <name type="scientific">Cytobacillus dafuensis</name>
    <name type="common">Bacillus dafuensis</name>
    <dbReference type="NCBI Taxonomy" id="1742359"/>
    <lineage>
        <taxon>Bacteria</taxon>
        <taxon>Bacillati</taxon>
        <taxon>Bacillota</taxon>
        <taxon>Bacilli</taxon>
        <taxon>Bacillales</taxon>
        <taxon>Bacillaceae</taxon>
        <taxon>Cytobacillus</taxon>
    </lineage>
</organism>
<reference evidence="2" key="1">
    <citation type="submission" date="2019-08" db="EMBL/GenBank/DDBJ databases">
        <authorList>
            <person name="Zheng X."/>
        </authorList>
    </citation>
    <scope>NUCLEOTIDE SEQUENCE [LARGE SCALE GENOMIC DNA]</scope>
    <source>
        <strain evidence="2">FJAT-25496</strain>
    </source>
</reference>
<dbReference type="AlphaFoldDB" id="A0A5B8Z183"/>
<dbReference type="STRING" id="1742359.GCA_001439625_00842"/>
<dbReference type="OrthoDB" id="3235126at2"/>
<dbReference type="EMBL" id="CP042593">
    <property type="protein sequence ID" value="QED46762.1"/>
    <property type="molecule type" value="Genomic_DNA"/>
</dbReference>
<dbReference type="Proteomes" id="UP000321555">
    <property type="component" value="Chromosome"/>
</dbReference>
<name>A0A5B8Z183_CYTDA</name>
<dbReference type="KEGG" id="bda:FSZ17_05420"/>
<dbReference type="PANTHER" id="PTHR40050:SF1">
    <property type="entry name" value="INNER SPORE COAT PROTEIN H"/>
    <property type="match status" value="1"/>
</dbReference>
<dbReference type="PANTHER" id="PTHR40050">
    <property type="entry name" value="INNER SPORE COAT PROTEIN H"/>
    <property type="match status" value="1"/>
</dbReference>
<keyword evidence="2" id="KW-1185">Reference proteome</keyword>
<evidence type="ECO:0000313" key="1">
    <source>
        <dbReference type="EMBL" id="QED46762.1"/>
    </source>
</evidence>
<gene>
    <name evidence="1" type="ORF">FSZ17_05420</name>
</gene>
<keyword evidence="1" id="KW-0167">Capsid protein</keyword>